<dbReference type="PANTHER" id="PTHR45828">
    <property type="entry name" value="CYTOCHROME B561/FERRIC REDUCTASE TRANSMEMBRANE"/>
    <property type="match status" value="1"/>
</dbReference>
<evidence type="ECO:0000313" key="30">
    <source>
        <dbReference type="RefSeq" id="XP_055885843.1"/>
    </source>
</evidence>
<feature type="signal peptide" evidence="20">
    <location>
        <begin position="1"/>
        <end position="22"/>
    </location>
</feature>
<dbReference type="RefSeq" id="XP_055885838.1">
    <property type="nucleotide sequence ID" value="XM_056029863.1"/>
</dbReference>
<evidence type="ECO:0000256" key="11">
    <source>
        <dbReference type="ARBA" id="ARBA00022729"/>
    </source>
</evidence>
<reference evidence="25 26" key="1">
    <citation type="submission" date="2025-04" db="UniProtKB">
        <authorList>
            <consortium name="RefSeq"/>
        </authorList>
    </citation>
    <scope>IDENTIFICATION</scope>
</reference>
<evidence type="ECO:0000256" key="7">
    <source>
        <dbReference type="ARBA" id="ARBA00022525"/>
    </source>
</evidence>
<comment type="similarity">
    <text evidence="5">Belongs to the FRRS1 family.</text>
</comment>
<evidence type="ECO:0000313" key="26">
    <source>
        <dbReference type="RefSeq" id="XP_055885839.1"/>
    </source>
</evidence>
<dbReference type="Pfam" id="PF03351">
    <property type="entry name" value="DOMON"/>
    <property type="match status" value="1"/>
</dbReference>
<evidence type="ECO:0000313" key="28">
    <source>
        <dbReference type="RefSeq" id="XP_055885841.1"/>
    </source>
</evidence>
<accession>A0A9W3AF84</accession>
<dbReference type="Gene3D" id="2.60.40.4060">
    <property type="entry name" value="Reeler domain"/>
    <property type="match status" value="1"/>
</dbReference>
<evidence type="ECO:0000313" key="25">
    <source>
        <dbReference type="RefSeq" id="XP_055885838.1"/>
    </source>
</evidence>
<dbReference type="PANTHER" id="PTHR45828:SF9">
    <property type="entry name" value="CELL WALL INTEGRITY AND STRESS RESPONSE COMPONENT 4-LIKE-RELATED"/>
    <property type="match status" value="1"/>
</dbReference>
<keyword evidence="16" id="KW-0044">Antibiotic</keyword>
<dbReference type="AlphaFoldDB" id="A0A9W3AF84"/>
<dbReference type="Pfam" id="PF02014">
    <property type="entry name" value="Reeler"/>
    <property type="match status" value="1"/>
</dbReference>
<feature type="transmembrane region" description="Helical" evidence="19">
    <location>
        <begin position="505"/>
        <end position="526"/>
    </location>
</feature>
<evidence type="ECO:0000256" key="18">
    <source>
        <dbReference type="ARBA" id="ARBA00023180"/>
    </source>
</evidence>
<evidence type="ECO:0000259" key="23">
    <source>
        <dbReference type="PROSITE" id="PS51019"/>
    </source>
</evidence>
<proteinExistence type="inferred from homology"/>
<feature type="domain" description="Cytochrome b561" evidence="22">
    <location>
        <begin position="356"/>
        <end position="566"/>
    </location>
</feature>
<organism evidence="24 30">
    <name type="scientific">Biomphalaria glabrata</name>
    <name type="common">Bloodfluke planorb</name>
    <name type="synonym">Freshwater snail</name>
    <dbReference type="NCBI Taxonomy" id="6526"/>
    <lineage>
        <taxon>Eukaryota</taxon>
        <taxon>Metazoa</taxon>
        <taxon>Spiralia</taxon>
        <taxon>Lophotrochozoa</taxon>
        <taxon>Mollusca</taxon>
        <taxon>Gastropoda</taxon>
        <taxon>Heterobranchia</taxon>
        <taxon>Euthyneura</taxon>
        <taxon>Panpulmonata</taxon>
        <taxon>Hygrophila</taxon>
        <taxon>Lymnaeoidea</taxon>
        <taxon>Planorbidae</taxon>
        <taxon>Biomphalaria</taxon>
    </lineage>
</organism>
<feature type="transmembrane region" description="Helical" evidence="19">
    <location>
        <begin position="436"/>
        <end position="454"/>
    </location>
</feature>
<dbReference type="GO" id="GO:0042742">
    <property type="term" value="P:defense response to bacterium"/>
    <property type="evidence" value="ECO:0007669"/>
    <property type="project" value="UniProtKB-KW"/>
</dbReference>
<feature type="domain" description="Reelin" evidence="23">
    <location>
        <begin position="14"/>
        <end position="179"/>
    </location>
</feature>
<evidence type="ECO:0000256" key="16">
    <source>
        <dbReference type="ARBA" id="ARBA00023022"/>
    </source>
</evidence>
<comment type="similarity">
    <text evidence="4">Belongs to the insect defense protein family.</text>
</comment>
<evidence type="ECO:0000256" key="12">
    <source>
        <dbReference type="ARBA" id="ARBA00022859"/>
    </source>
</evidence>
<evidence type="ECO:0000256" key="13">
    <source>
        <dbReference type="ARBA" id="ARBA00022982"/>
    </source>
</evidence>
<dbReference type="Pfam" id="PF03188">
    <property type="entry name" value="Cytochrom_B561"/>
    <property type="match status" value="1"/>
</dbReference>
<dbReference type="CDD" id="cd08760">
    <property type="entry name" value="Cyt_b561_FRRS1_like"/>
    <property type="match status" value="1"/>
</dbReference>
<name>A0A9W3AF84_BIOGL</name>
<feature type="transmembrane region" description="Helical" evidence="19">
    <location>
        <begin position="538"/>
        <end position="557"/>
    </location>
</feature>
<keyword evidence="9" id="KW-0399">Innate immunity</keyword>
<feature type="transmembrane region" description="Helical" evidence="19">
    <location>
        <begin position="610"/>
        <end position="634"/>
    </location>
</feature>
<dbReference type="InterPro" id="IPR002861">
    <property type="entry name" value="Reeler_dom"/>
</dbReference>
<evidence type="ECO:0000259" key="21">
    <source>
        <dbReference type="PROSITE" id="PS50836"/>
    </source>
</evidence>
<gene>
    <name evidence="25 26 27 28 29 30" type="primary">LOC106059431</name>
</gene>
<dbReference type="GeneID" id="106059431"/>
<evidence type="ECO:0000256" key="10">
    <source>
        <dbReference type="ARBA" id="ARBA00022692"/>
    </source>
</evidence>
<protein>
    <submittedName>
        <fullName evidence="25 26">Ferric-chelate reductase 1 isoform X1</fullName>
    </submittedName>
</protein>
<evidence type="ECO:0000256" key="15">
    <source>
        <dbReference type="ARBA" id="ARBA00023004"/>
    </source>
</evidence>
<keyword evidence="18" id="KW-0325">Glycoprotein</keyword>
<dbReference type="Gene3D" id="1.20.120.1770">
    <property type="match status" value="1"/>
</dbReference>
<evidence type="ECO:0000256" key="8">
    <source>
        <dbReference type="ARBA" id="ARBA00022529"/>
    </source>
</evidence>
<evidence type="ECO:0000256" key="4">
    <source>
        <dbReference type="ARBA" id="ARBA00008501"/>
    </source>
</evidence>
<evidence type="ECO:0000256" key="19">
    <source>
        <dbReference type="SAM" id="Phobius"/>
    </source>
</evidence>
<keyword evidence="17 19" id="KW-0472">Membrane</keyword>
<dbReference type="PROSITE" id="PS50939">
    <property type="entry name" value="CYTOCHROME_B561"/>
    <property type="match status" value="1"/>
</dbReference>
<evidence type="ECO:0000313" key="29">
    <source>
        <dbReference type="RefSeq" id="XP_055885842.1"/>
    </source>
</evidence>
<evidence type="ECO:0000256" key="6">
    <source>
        <dbReference type="ARBA" id="ARBA00022448"/>
    </source>
</evidence>
<keyword evidence="6" id="KW-0813">Transport</keyword>
<keyword evidence="12" id="KW-0391">Immunity</keyword>
<dbReference type="RefSeq" id="XP_055885840.1">
    <property type="nucleotide sequence ID" value="XM_056029865.1"/>
</dbReference>
<evidence type="ECO:0000256" key="1">
    <source>
        <dbReference type="ARBA" id="ARBA00001970"/>
    </source>
</evidence>
<dbReference type="CDD" id="cd08544">
    <property type="entry name" value="Reeler"/>
    <property type="match status" value="1"/>
</dbReference>
<evidence type="ECO:0000256" key="14">
    <source>
        <dbReference type="ARBA" id="ARBA00022989"/>
    </source>
</evidence>
<evidence type="ECO:0000256" key="5">
    <source>
        <dbReference type="ARBA" id="ARBA00009195"/>
    </source>
</evidence>
<evidence type="ECO:0000256" key="17">
    <source>
        <dbReference type="ARBA" id="ARBA00023136"/>
    </source>
</evidence>
<keyword evidence="10 19" id="KW-0812">Transmembrane</keyword>
<evidence type="ECO:0000256" key="20">
    <source>
        <dbReference type="SAM" id="SignalP"/>
    </source>
</evidence>
<dbReference type="RefSeq" id="XP_055885842.1">
    <property type="nucleotide sequence ID" value="XM_056029867.1"/>
</dbReference>
<keyword evidence="11 20" id="KW-0732">Signal</keyword>
<keyword evidence="24" id="KW-1185">Reference proteome</keyword>
<dbReference type="SMART" id="SM00664">
    <property type="entry name" value="DoH"/>
    <property type="match status" value="1"/>
</dbReference>
<dbReference type="PROSITE" id="PS50836">
    <property type="entry name" value="DOMON"/>
    <property type="match status" value="1"/>
</dbReference>
<dbReference type="InterPro" id="IPR006593">
    <property type="entry name" value="Cyt_b561/ferric_Rdtase_TM"/>
</dbReference>
<keyword evidence="15" id="KW-0408">Iron</keyword>
<feature type="transmembrane region" description="Helical" evidence="19">
    <location>
        <begin position="397"/>
        <end position="416"/>
    </location>
</feature>
<dbReference type="RefSeq" id="XP_055885843.1">
    <property type="nucleotide sequence ID" value="XM_056029868.1"/>
</dbReference>
<evidence type="ECO:0000256" key="9">
    <source>
        <dbReference type="ARBA" id="ARBA00022588"/>
    </source>
</evidence>
<dbReference type="PROSITE" id="PS51019">
    <property type="entry name" value="REELIN"/>
    <property type="match status" value="1"/>
</dbReference>
<dbReference type="SMART" id="SM00665">
    <property type="entry name" value="B561"/>
    <property type="match status" value="1"/>
</dbReference>
<dbReference type="InterPro" id="IPR051237">
    <property type="entry name" value="Ferric-chelate_Red/DefProt"/>
</dbReference>
<evidence type="ECO:0000259" key="22">
    <source>
        <dbReference type="PROSITE" id="PS50939"/>
    </source>
</evidence>
<feature type="domain" description="DOMON" evidence="21">
    <location>
        <begin position="230"/>
        <end position="346"/>
    </location>
</feature>
<sequence length="640" mass="69060">MTYTCPIFLLLLGLIFSTNVDGYPNGLQVDSACPNLVPGHGPTSQSTPPPYKITLNATSYTPGTPVSITLLACNGAFKGYMIQARLADTSKNQSELYGTFTANESNPACKGDNGSALVHSNNNPKTTVNIQWIPPQLSVGHIIFRVTYVQEFSMFWANIRSDVLYDASLNSTSGALQNKTDVDPVCSGGQQITSITTTAATSDTSKTNVTKDASCGQTKGCFSSCSGRGCTFIVSWATSANISIFVLSTEILNQGKTYIALGFSSDSEMGDDSVMACAMNSSGNVFLVLGVNRDKNGPEIFTDSEVQLLNSSTVDGVLSCTISRPVSEKSNRYDITKPWTLLLAQGNTVTDANTGVPFLTSHKERKFISEEQVTANSIVDLGSDTSGNPMIKAHGCLMVGAWIFLASVGIVVARYYKPVWEVTLCSQKVWFQIHRLCMVLVFCATAAGFIIIFVEEKEWSEIDVEGKQFLVGHPIIGVIVMALTVINPIMALFRPHPGTTNRPIFNWAHWFVGTAAHILAVIGVFFGVQIPDSQVPYYTVYILAAFVAWQLFVEILLELITCIGRKRVGGVQKGVFSNIDRSESYELNGGGDPPKAIAYTESNKVAIVKLVILVLHIIIVGALSAAVIAIIAIGEKELED</sequence>
<dbReference type="GO" id="GO:0005576">
    <property type="term" value="C:extracellular region"/>
    <property type="evidence" value="ECO:0007669"/>
    <property type="project" value="UniProtKB-SubCell"/>
</dbReference>
<dbReference type="RefSeq" id="XP_055885841.1">
    <property type="nucleotide sequence ID" value="XM_056029866.1"/>
</dbReference>
<evidence type="ECO:0000256" key="3">
    <source>
        <dbReference type="ARBA" id="ARBA00004613"/>
    </source>
</evidence>
<comment type="cofactor">
    <cofactor evidence="1">
        <name>heme b</name>
        <dbReference type="ChEBI" id="CHEBI:60344"/>
    </cofactor>
</comment>
<dbReference type="Proteomes" id="UP001165740">
    <property type="component" value="Chromosome 5"/>
</dbReference>
<evidence type="ECO:0000256" key="2">
    <source>
        <dbReference type="ARBA" id="ARBA00004141"/>
    </source>
</evidence>
<dbReference type="RefSeq" id="XP_055885839.1">
    <property type="nucleotide sequence ID" value="XM_056029864.1"/>
</dbReference>
<feature type="transmembrane region" description="Helical" evidence="19">
    <location>
        <begin position="474"/>
        <end position="493"/>
    </location>
</feature>
<comment type="subcellular location">
    <subcellularLocation>
        <location evidence="2">Membrane</location>
        <topology evidence="2">Multi-pass membrane protein</topology>
    </subcellularLocation>
    <subcellularLocation>
        <location evidence="3">Secreted</location>
    </subcellularLocation>
</comment>
<dbReference type="GO" id="GO:0016020">
    <property type="term" value="C:membrane"/>
    <property type="evidence" value="ECO:0007669"/>
    <property type="project" value="UniProtKB-SubCell"/>
</dbReference>
<evidence type="ECO:0000313" key="27">
    <source>
        <dbReference type="RefSeq" id="XP_055885840.1"/>
    </source>
</evidence>
<keyword evidence="14 19" id="KW-1133">Transmembrane helix</keyword>
<evidence type="ECO:0000313" key="24">
    <source>
        <dbReference type="Proteomes" id="UP001165740"/>
    </source>
</evidence>
<dbReference type="OMA" id="ADQMESA"/>
<feature type="chain" id="PRO_5044702789" evidence="20">
    <location>
        <begin position="23"/>
        <end position="640"/>
    </location>
</feature>
<dbReference type="GO" id="GO:0045087">
    <property type="term" value="P:innate immune response"/>
    <property type="evidence" value="ECO:0007669"/>
    <property type="project" value="UniProtKB-KW"/>
</dbReference>
<keyword evidence="13" id="KW-0249">Electron transport</keyword>
<dbReference type="InterPro" id="IPR042307">
    <property type="entry name" value="Reeler_sf"/>
</dbReference>
<keyword evidence="7" id="KW-0964">Secreted</keyword>
<keyword evidence="8" id="KW-0929">Antimicrobial</keyword>
<dbReference type="InterPro" id="IPR005018">
    <property type="entry name" value="DOMON_domain"/>
</dbReference>
<dbReference type="OrthoDB" id="6372137at2759"/>